<reference evidence="2 3" key="1">
    <citation type="journal article" date="2015" name="Stand. Genomic Sci.">
        <title>Genomic Encyclopedia of Bacterial and Archaeal Type Strains, Phase III: the genomes of soil and plant-associated and newly described type strains.</title>
        <authorList>
            <person name="Whitman W.B."/>
            <person name="Woyke T."/>
            <person name="Klenk H.P."/>
            <person name="Zhou Y."/>
            <person name="Lilburn T.G."/>
            <person name="Beck B.J."/>
            <person name="De Vos P."/>
            <person name="Vandamme P."/>
            <person name="Eisen J.A."/>
            <person name="Garrity G."/>
            <person name="Hugenholtz P."/>
            <person name="Kyrpides N.C."/>
        </authorList>
    </citation>
    <scope>NUCLEOTIDE SEQUENCE [LARGE SCALE GENOMIC DNA]</scope>
    <source>
        <strain evidence="2 3">VKM Ac-2572</strain>
    </source>
</reference>
<evidence type="ECO:0000313" key="3">
    <source>
        <dbReference type="Proteomes" id="UP000294508"/>
    </source>
</evidence>
<evidence type="ECO:0008006" key="4">
    <source>
        <dbReference type="Google" id="ProtNLM"/>
    </source>
</evidence>
<evidence type="ECO:0000313" key="2">
    <source>
        <dbReference type="EMBL" id="TCO35943.1"/>
    </source>
</evidence>
<feature type="chain" id="PRO_5020893287" description="Fibronectin type-III domain-containing protein" evidence="1">
    <location>
        <begin position="28"/>
        <end position="632"/>
    </location>
</feature>
<sequence length="632" mass="66947">MVRLRVKVAAVACAFVLVPVVASQVMAADPPEHLGVGVPVANRTATAQVGDVGLSGARVVTTDLVDHTLWETSNNGTTWTATGGSNDTKPFQLEGSSLLSFQAGSAKVNGLTFPAADEVILGKGGKLVSHRTPNAATAEVYDVATKTKAADFAPPFAMSDSTVWKITEPGHLTGKDLTTGTVKTVLVASACTVGPDRVNGRWALLSGCNQVVDVKGPEAPRNLTVAADSQLGNGFTVQKTTDQDLLVTDLNDQGLGQRRYGPVRGTPASFRADGSGLAKIVYADPDSKPRVITLSWLTGDPQQRPDTVAPVLSSASAGDRIRDNTSLSFEWAFTDPQDPNSPATGVDSYDLRIQQRPNRTSPYGAWNQVPSWQGLKTTGASYTAPIGTDTCWQVRARDYAGNLSAWSTSYCSEVDGTAPSLVTLRIGDRVAVTAPVTFRWAYKDDTDVASYDVVYKVAAPGVALGKWIYPPTWQNTKITSISWTPRLGWDECFLVRSRDYLGNLSAWSPQICSVVPQDDRALTSAGSVTRSTSTLAFQGTTSILKANGAYLTKATEAGARIALVAIHGPGQGRVDVYHANIKIGTVSLAATTTARKVTYLPITPFRTGAVKIVSTSTAPATIDGIAFLRVNP</sequence>
<name>A0A4R2HWL2_9ACTN</name>
<dbReference type="EMBL" id="SLWN01000001">
    <property type="protein sequence ID" value="TCO35943.1"/>
    <property type="molecule type" value="Genomic_DNA"/>
</dbReference>
<proteinExistence type="predicted"/>
<dbReference type="AlphaFoldDB" id="A0A4R2HWL2"/>
<organism evidence="2 3">
    <name type="scientific">Kribbella steppae</name>
    <dbReference type="NCBI Taxonomy" id="2512223"/>
    <lineage>
        <taxon>Bacteria</taxon>
        <taxon>Bacillati</taxon>
        <taxon>Actinomycetota</taxon>
        <taxon>Actinomycetes</taxon>
        <taxon>Propionibacteriales</taxon>
        <taxon>Kribbellaceae</taxon>
        <taxon>Kribbella</taxon>
    </lineage>
</organism>
<feature type="signal peptide" evidence="1">
    <location>
        <begin position="1"/>
        <end position="27"/>
    </location>
</feature>
<gene>
    <name evidence="2" type="ORF">EV652_101831</name>
</gene>
<keyword evidence="1" id="KW-0732">Signal</keyword>
<keyword evidence="3" id="KW-1185">Reference proteome</keyword>
<comment type="caution">
    <text evidence="2">The sequence shown here is derived from an EMBL/GenBank/DDBJ whole genome shotgun (WGS) entry which is preliminary data.</text>
</comment>
<dbReference type="OrthoDB" id="262125at2"/>
<accession>A0A4R2HWL2</accession>
<dbReference type="Proteomes" id="UP000294508">
    <property type="component" value="Unassembled WGS sequence"/>
</dbReference>
<dbReference type="RefSeq" id="WP_132207557.1">
    <property type="nucleotide sequence ID" value="NZ_SLWN01000001.1"/>
</dbReference>
<evidence type="ECO:0000256" key="1">
    <source>
        <dbReference type="SAM" id="SignalP"/>
    </source>
</evidence>
<protein>
    <recommendedName>
        <fullName evidence="4">Fibronectin type-III domain-containing protein</fullName>
    </recommendedName>
</protein>